<dbReference type="PANTHER" id="PTHR32305">
    <property type="match status" value="1"/>
</dbReference>
<reference evidence="1 2" key="1">
    <citation type="submission" date="2014-01" db="EMBL/GenBank/DDBJ databases">
        <title>Full genme sequencing of cellulolytic bacterium Gynuella sunshinyii YC6258T gen. nov., sp. nov.</title>
        <authorList>
            <person name="Khan H."/>
            <person name="Chung E.J."/>
            <person name="Chung Y.R."/>
        </authorList>
    </citation>
    <scope>NUCLEOTIDE SEQUENCE [LARGE SCALE GENOMIC DNA]</scope>
    <source>
        <strain evidence="1 2">YC6258</strain>
    </source>
</reference>
<dbReference type="AlphaFoldDB" id="A0A0C5VHH6"/>
<sequence>MKQLGQYYQSRIDNYAVLLAEQTIQFEQGTTDGLNKNYAYDYLSAGNGSTFYIKIPDTFIPIAGEIMIPVIIPAKYHFKVETTGNKQVITKISATEFDAIEGSLQDNGDHVYVLNQNTITCACDAVAHDQYVANLKQHQNLLSASVAEGQVLSADFLNHLNNTIEELQSVRELIARQAQSYSSTAEQLTTLAEQTLATADHDFQIAHTLENVADAYGDMLSDDEYITYWRAIDVDASGRISAEVYGNGIVNDYAYNQGTGQLQAIHSGLLSFNPVRHLEYQYDEYQNVTLRDDLVNDIREQFTYDRMDRLSSTQVSSGKYAVDDLNQVQTLNYDSLGNITYKSDVGDYVYGEGAAGPHAVTHAGDNAYSYDANGNMVSGNGRTIQWSTDNKPTVIRQNGRSVTFNYGPDRARYKKVNHSGDVTLYIGGLYEQLIQGADKEEKLYIYAAGQLVAEQIVSNKKDVQTRYLHKDALGSVDLVTDAYGNVVDRRSFDPWGKLRTFPWNAEAILEDPLYVTQLPFTNKGFTGHEQVQEVDLIHMNGRMYDATLARFISADPHIQADGLSQSYNRYSYVMNNPMKYTDPSGYFWNKLGHAIVGAWEAIKPYAGIIVTGIVMVGAMAVCGPGCAYMASMIGSVAGGATQAAVDGQGIGGIVRAGILGGIQAAVYGGIGVRFSGIFAIAAHGFAGGTFAVMQGGDFGQGFMSAAFSKAVTLGLNARGTYMDDRNPAAIAARTTVAAVVGGTTSVIGGGKFENGARTAAMAHLLNGEATEGAQKGDGFFKGLWKKATGWHFEGRDARNGNLPTYEQATGQGSEWTLLSPEQSIFHDNGVGKPELKFIHPDGREAVFNGDTLSLVTDSKYVGTYNYVNPAPVPDRWYDVGGWGAYAGKGLGHLVLDVVPYAAGGNVRGEN</sequence>
<dbReference type="PANTHER" id="PTHR32305:SF15">
    <property type="entry name" value="PROTEIN RHSA-RELATED"/>
    <property type="match status" value="1"/>
</dbReference>
<dbReference type="OrthoDB" id="9815414at2"/>
<evidence type="ECO:0000313" key="1">
    <source>
        <dbReference type="EMBL" id="AJQ94127.1"/>
    </source>
</evidence>
<dbReference type="Gene3D" id="2.180.10.10">
    <property type="entry name" value="RHS repeat-associated core"/>
    <property type="match status" value="1"/>
</dbReference>
<dbReference type="KEGG" id="gsn:YC6258_02085"/>
<dbReference type="HOGENOM" id="CLU_319292_0_0_6"/>
<organism evidence="1 2">
    <name type="scientific">Gynuella sunshinyii YC6258</name>
    <dbReference type="NCBI Taxonomy" id="1445510"/>
    <lineage>
        <taxon>Bacteria</taxon>
        <taxon>Pseudomonadati</taxon>
        <taxon>Pseudomonadota</taxon>
        <taxon>Gammaproteobacteria</taxon>
        <taxon>Oceanospirillales</taxon>
        <taxon>Saccharospirillaceae</taxon>
        <taxon>Gynuella</taxon>
    </lineage>
</organism>
<dbReference type="InterPro" id="IPR050708">
    <property type="entry name" value="T6SS_VgrG/RHS"/>
</dbReference>
<gene>
    <name evidence="1" type="ORF">YC6258_02085</name>
</gene>
<evidence type="ECO:0000313" key="2">
    <source>
        <dbReference type="Proteomes" id="UP000032266"/>
    </source>
</evidence>
<dbReference type="Proteomes" id="UP000032266">
    <property type="component" value="Chromosome"/>
</dbReference>
<dbReference type="STRING" id="1445510.YC6258_02085"/>
<name>A0A0C5VHH6_9GAMM</name>
<dbReference type="EMBL" id="CP007142">
    <property type="protein sequence ID" value="AJQ94127.1"/>
    <property type="molecule type" value="Genomic_DNA"/>
</dbReference>
<dbReference type="InterPro" id="IPR022385">
    <property type="entry name" value="Rhs_assc_core"/>
</dbReference>
<protein>
    <submittedName>
        <fullName evidence="1">Rhs family protein</fullName>
    </submittedName>
</protein>
<keyword evidence="2" id="KW-1185">Reference proteome</keyword>
<accession>A0A0C5VHH6</accession>
<dbReference type="RefSeq" id="WP_044616726.1">
    <property type="nucleotide sequence ID" value="NZ_CP007142.1"/>
</dbReference>
<proteinExistence type="predicted"/>
<dbReference type="NCBIfam" id="TIGR03696">
    <property type="entry name" value="Rhs_assc_core"/>
    <property type="match status" value="1"/>
</dbReference>